<accession>A0A0A8YHU3</accession>
<evidence type="ECO:0000313" key="1">
    <source>
        <dbReference type="EMBL" id="JAD25085.1"/>
    </source>
</evidence>
<reference evidence="1" key="2">
    <citation type="journal article" date="2015" name="Data Brief">
        <title>Shoot transcriptome of the giant reed, Arundo donax.</title>
        <authorList>
            <person name="Barrero R.A."/>
            <person name="Guerrero F.D."/>
            <person name="Moolhuijzen P."/>
            <person name="Goolsby J.A."/>
            <person name="Tidwell J."/>
            <person name="Bellgard S.E."/>
            <person name="Bellgard M.I."/>
        </authorList>
    </citation>
    <scope>NUCLEOTIDE SEQUENCE</scope>
    <source>
        <tissue evidence="1">Shoot tissue taken approximately 20 cm above the soil surface</tissue>
    </source>
</reference>
<dbReference type="EMBL" id="GBRH01272810">
    <property type="protein sequence ID" value="JAD25085.1"/>
    <property type="molecule type" value="Transcribed_RNA"/>
</dbReference>
<proteinExistence type="predicted"/>
<protein>
    <submittedName>
        <fullName evidence="1">Uncharacterized protein</fullName>
    </submittedName>
</protein>
<name>A0A0A8YHU3_ARUDO</name>
<organism evidence="1">
    <name type="scientific">Arundo donax</name>
    <name type="common">Giant reed</name>
    <name type="synonym">Donax arundinaceus</name>
    <dbReference type="NCBI Taxonomy" id="35708"/>
    <lineage>
        <taxon>Eukaryota</taxon>
        <taxon>Viridiplantae</taxon>
        <taxon>Streptophyta</taxon>
        <taxon>Embryophyta</taxon>
        <taxon>Tracheophyta</taxon>
        <taxon>Spermatophyta</taxon>
        <taxon>Magnoliopsida</taxon>
        <taxon>Liliopsida</taxon>
        <taxon>Poales</taxon>
        <taxon>Poaceae</taxon>
        <taxon>PACMAD clade</taxon>
        <taxon>Arundinoideae</taxon>
        <taxon>Arundineae</taxon>
        <taxon>Arundo</taxon>
    </lineage>
</organism>
<dbReference type="AlphaFoldDB" id="A0A0A8YHU3"/>
<sequence length="61" mass="7103">MPTYKPRTCWNVGKLSRFPWELFLVNLLLNSRIPSRPNRVTPVLNIYLHIYLLLNAGAMSC</sequence>
<reference evidence="1" key="1">
    <citation type="submission" date="2014-09" db="EMBL/GenBank/DDBJ databases">
        <authorList>
            <person name="Magalhaes I.L.F."/>
            <person name="Oliveira U."/>
            <person name="Santos F.R."/>
            <person name="Vidigal T.H.D.A."/>
            <person name="Brescovit A.D."/>
            <person name="Santos A.J."/>
        </authorList>
    </citation>
    <scope>NUCLEOTIDE SEQUENCE</scope>
    <source>
        <tissue evidence="1">Shoot tissue taken approximately 20 cm above the soil surface</tissue>
    </source>
</reference>